<feature type="chain" id="PRO_5016645750" description="DUF5777 domain-containing protein" evidence="1">
    <location>
        <begin position="21"/>
        <end position="312"/>
    </location>
</feature>
<feature type="signal peptide" evidence="1">
    <location>
        <begin position="1"/>
        <end position="20"/>
    </location>
</feature>
<keyword evidence="1" id="KW-0732">Signal</keyword>
<dbReference type="EMBL" id="QPKV01000005">
    <property type="protein sequence ID" value="RDC56000.1"/>
    <property type="molecule type" value="Genomic_DNA"/>
</dbReference>
<protein>
    <recommendedName>
        <fullName evidence="2">DUF5777 domain-containing protein</fullName>
    </recommendedName>
</protein>
<evidence type="ECO:0000313" key="3">
    <source>
        <dbReference type="EMBL" id="RDC56000.1"/>
    </source>
</evidence>
<gene>
    <name evidence="3" type="ORF">DU508_14200</name>
</gene>
<feature type="domain" description="DUF5777" evidence="2">
    <location>
        <begin position="43"/>
        <end position="297"/>
    </location>
</feature>
<evidence type="ECO:0000256" key="1">
    <source>
        <dbReference type="SAM" id="SignalP"/>
    </source>
</evidence>
<sequence length="312" mass="35469">MSKIYTLITFILLISGKLFAQSADSLLQSITDTSEFKMINPAFKSTRIVLSHSTETQKAHDLDMRIRHHFGDIGGEFGSAHTLYGLDVASDLFIGFDYGITDRLTVSIGRSKHDELYNGFLKYKLFEQRGGKHHDFPLNITFLAQMGWITRAPFATNEFTVYANRFTYFLQPLISRKISQRLSLQVAPSVLLRKNTVESRDPENLFSIGFAGRLKLTKRLSFIADYTLVNGLNRPNDLSQKLYNPLGVGLEIETGGHVFSLNFMNSEFISENSFIADTKKSWKHGGVRFGFTISRNFTLFKSKDKNIQSKIY</sequence>
<dbReference type="RefSeq" id="WP_115403465.1">
    <property type="nucleotide sequence ID" value="NZ_QPKV01000005.1"/>
</dbReference>
<organism evidence="3 4">
    <name type="scientific">Pedobacter chinensis</name>
    <dbReference type="NCBI Taxonomy" id="2282421"/>
    <lineage>
        <taxon>Bacteria</taxon>
        <taxon>Pseudomonadati</taxon>
        <taxon>Bacteroidota</taxon>
        <taxon>Sphingobacteriia</taxon>
        <taxon>Sphingobacteriales</taxon>
        <taxon>Sphingobacteriaceae</taxon>
        <taxon>Pedobacter</taxon>
    </lineage>
</organism>
<keyword evidence="4" id="KW-1185">Reference proteome</keyword>
<accession>A0A369PUR0</accession>
<proteinExistence type="predicted"/>
<dbReference type="AlphaFoldDB" id="A0A369PUR0"/>
<comment type="caution">
    <text evidence="3">The sequence shown here is derived from an EMBL/GenBank/DDBJ whole genome shotgun (WGS) entry which is preliminary data.</text>
</comment>
<evidence type="ECO:0000259" key="2">
    <source>
        <dbReference type="Pfam" id="PF19089"/>
    </source>
</evidence>
<evidence type="ECO:0000313" key="4">
    <source>
        <dbReference type="Proteomes" id="UP000253961"/>
    </source>
</evidence>
<dbReference type="OrthoDB" id="1117410at2"/>
<dbReference type="Pfam" id="PF19089">
    <property type="entry name" value="DUF5777"/>
    <property type="match status" value="1"/>
</dbReference>
<name>A0A369PUR0_9SPHI</name>
<dbReference type="Proteomes" id="UP000253961">
    <property type="component" value="Unassembled WGS sequence"/>
</dbReference>
<dbReference type="InterPro" id="IPR045916">
    <property type="entry name" value="DUF5777"/>
</dbReference>
<reference evidence="3 4" key="1">
    <citation type="submission" date="2018-07" db="EMBL/GenBank/DDBJ databases">
        <title>Pedobacter sp. nov., isolated from soil.</title>
        <authorList>
            <person name="Zhou L.Y."/>
            <person name="Du Z.J."/>
        </authorList>
    </citation>
    <scope>NUCLEOTIDE SEQUENCE [LARGE SCALE GENOMIC DNA]</scope>
    <source>
        <strain evidence="3 4">JDX94</strain>
    </source>
</reference>